<proteinExistence type="predicted"/>
<comment type="caution">
    <text evidence="1">The sequence shown here is derived from an EMBL/GenBank/DDBJ whole genome shotgun (WGS) entry which is preliminary data.</text>
</comment>
<organism evidence="1 2">
    <name type="scientific">Seiridium unicorne</name>
    <dbReference type="NCBI Taxonomy" id="138068"/>
    <lineage>
        <taxon>Eukaryota</taxon>
        <taxon>Fungi</taxon>
        <taxon>Dikarya</taxon>
        <taxon>Ascomycota</taxon>
        <taxon>Pezizomycotina</taxon>
        <taxon>Sordariomycetes</taxon>
        <taxon>Xylariomycetidae</taxon>
        <taxon>Amphisphaeriales</taxon>
        <taxon>Sporocadaceae</taxon>
        <taxon>Seiridium</taxon>
    </lineage>
</organism>
<protein>
    <submittedName>
        <fullName evidence="1">Uncharacterized protein</fullName>
    </submittedName>
</protein>
<evidence type="ECO:0000313" key="2">
    <source>
        <dbReference type="Proteomes" id="UP001408356"/>
    </source>
</evidence>
<accession>A0ABR2UIG9</accession>
<reference evidence="1 2" key="1">
    <citation type="journal article" date="2024" name="J. Plant Pathol.">
        <title>Sequence and assembly of the genome of Seiridium unicorne, isolate CBS 538.82, causal agent of cypress canker disease.</title>
        <authorList>
            <person name="Scali E."/>
            <person name="Rocca G.D."/>
            <person name="Danti R."/>
            <person name="Garbelotto M."/>
            <person name="Barberini S."/>
            <person name="Baroncelli R."/>
            <person name="Emiliani G."/>
        </authorList>
    </citation>
    <scope>NUCLEOTIDE SEQUENCE [LARGE SCALE GENOMIC DNA]</scope>
    <source>
        <strain evidence="1 2">BM-138-508</strain>
    </source>
</reference>
<gene>
    <name evidence="1" type="ORF">SUNI508_11264</name>
</gene>
<sequence>MAAAHSANGGSTMLDPTGGALGLLVCRAIVLDRRREVDGLRGLGSHERRLYTPPSGRRTQPIAGREFGASTSHEPVFCPICAMSSVIFAAAAGRGARNDSRNGMPLISATPEAASGVSETRLFSGRPCFTGPRQTSTDVTMYLNY</sequence>
<dbReference type="EMBL" id="JARVKF010000427">
    <property type="protein sequence ID" value="KAK9414422.1"/>
    <property type="molecule type" value="Genomic_DNA"/>
</dbReference>
<evidence type="ECO:0000313" key="1">
    <source>
        <dbReference type="EMBL" id="KAK9414422.1"/>
    </source>
</evidence>
<dbReference type="Proteomes" id="UP001408356">
    <property type="component" value="Unassembled WGS sequence"/>
</dbReference>
<name>A0ABR2UIG9_9PEZI</name>
<keyword evidence="2" id="KW-1185">Reference proteome</keyword>